<name>A0ACC3CUV1_9PEZI</name>
<sequence length="382" mass="44513">MLTHYAAEVEYSTEGWLEKNKDPLNDNVTRLLATSTDKHIANLFADCADTDDEVGGMRSRVKKGLFRTVAQRHKEQLSTLMNQLHSTHPHFVRCILPNHKKKPKQFSAPLVLDQLRCNGVLEGIRIARTGFPNRLPFAEFRSRYEVLCNNLPKGYLEGQVAASIMLERLNMDRSFYRVGITKVFFRAGVLAELEERRDALISEIMAKFQSVARGFTQRRIAHKRLYRAEATRIIRRNFQIYLDLQANPWWRLYVRMKPLLGATRQAAEVKKRDDMITTLQQKMVDEAAERQRVEEERRRAESEIQRVQNTLESERALALDKEEIFRRLQNREAELSDKLAGAIDDQEKLEEQLDELMLAKRRAEDQAVSYRKELEQAGEIIK</sequence>
<dbReference type="EMBL" id="JAWDJW010011205">
    <property type="protein sequence ID" value="KAK3044967.1"/>
    <property type="molecule type" value="Genomic_DNA"/>
</dbReference>
<comment type="caution">
    <text evidence="1">The sequence shown here is derived from an EMBL/GenBank/DDBJ whole genome shotgun (WGS) entry which is preliminary data.</text>
</comment>
<accession>A0ACC3CUV1</accession>
<keyword evidence="2" id="KW-1185">Reference proteome</keyword>
<feature type="non-terminal residue" evidence="1">
    <location>
        <position position="382"/>
    </location>
</feature>
<organism evidence="1 2">
    <name type="scientific">Coniosporium uncinatum</name>
    <dbReference type="NCBI Taxonomy" id="93489"/>
    <lineage>
        <taxon>Eukaryota</taxon>
        <taxon>Fungi</taxon>
        <taxon>Dikarya</taxon>
        <taxon>Ascomycota</taxon>
        <taxon>Pezizomycotina</taxon>
        <taxon>Dothideomycetes</taxon>
        <taxon>Dothideomycetes incertae sedis</taxon>
        <taxon>Coniosporium</taxon>
    </lineage>
</organism>
<evidence type="ECO:0000313" key="2">
    <source>
        <dbReference type="Proteomes" id="UP001186974"/>
    </source>
</evidence>
<protein>
    <submittedName>
        <fullName evidence="1">Uncharacterized protein</fullName>
    </submittedName>
</protein>
<dbReference type="Proteomes" id="UP001186974">
    <property type="component" value="Unassembled WGS sequence"/>
</dbReference>
<evidence type="ECO:0000313" key="1">
    <source>
        <dbReference type="EMBL" id="KAK3044967.1"/>
    </source>
</evidence>
<proteinExistence type="predicted"/>
<reference evidence="1" key="1">
    <citation type="submission" date="2024-09" db="EMBL/GenBank/DDBJ databases">
        <title>Black Yeasts Isolated from many extreme environments.</title>
        <authorList>
            <person name="Coleine C."/>
            <person name="Stajich J.E."/>
            <person name="Selbmann L."/>
        </authorList>
    </citation>
    <scope>NUCLEOTIDE SEQUENCE</scope>
    <source>
        <strain evidence="1">CCFEE 5737</strain>
    </source>
</reference>
<gene>
    <name evidence="1" type="ORF">LTS18_014917</name>
</gene>